<accession>A0A318JAN7</accession>
<evidence type="ECO:0000313" key="3">
    <source>
        <dbReference type="Proteomes" id="UP000247792"/>
    </source>
</evidence>
<proteinExistence type="predicted"/>
<feature type="transmembrane region" description="Helical" evidence="1">
    <location>
        <begin position="39"/>
        <end position="66"/>
    </location>
</feature>
<keyword evidence="3" id="KW-1185">Reference proteome</keyword>
<reference evidence="2 3" key="1">
    <citation type="submission" date="2018-05" db="EMBL/GenBank/DDBJ databases">
        <title>Genomic Encyclopedia of Type Strains, Phase IV (KMG-IV): sequencing the most valuable type-strain genomes for metagenomic binning, comparative biology and taxonomic classification.</title>
        <authorList>
            <person name="Goeker M."/>
        </authorList>
    </citation>
    <scope>NUCLEOTIDE SEQUENCE [LARGE SCALE GENOMIC DNA]</scope>
    <source>
        <strain evidence="2 3">DSM 19792</strain>
    </source>
</reference>
<dbReference type="EMBL" id="QJKB01000002">
    <property type="protein sequence ID" value="PXX45178.1"/>
    <property type="molecule type" value="Genomic_DNA"/>
</dbReference>
<dbReference type="AlphaFoldDB" id="A0A318JAN7"/>
<dbReference type="Proteomes" id="UP000247792">
    <property type="component" value="Unassembled WGS sequence"/>
</dbReference>
<evidence type="ECO:0000313" key="2">
    <source>
        <dbReference type="EMBL" id="PXX45178.1"/>
    </source>
</evidence>
<evidence type="ECO:0000256" key="1">
    <source>
        <dbReference type="SAM" id="Phobius"/>
    </source>
</evidence>
<comment type="caution">
    <text evidence="2">The sequence shown here is derived from an EMBL/GenBank/DDBJ whole genome shotgun (WGS) entry which is preliminary data.</text>
</comment>
<keyword evidence="1" id="KW-1133">Transmembrane helix</keyword>
<protein>
    <submittedName>
        <fullName evidence="2">Uncharacterized protein</fullName>
    </submittedName>
</protein>
<feature type="transmembrane region" description="Helical" evidence="1">
    <location>
        <begin position="12"/>
        <end position="32"/>
    </location>
</feature>
<name>A0A318JAN7_9BURK</name>
<sequence length="297" mass="32414">MIRKQQSLQLFLKILTPFVLLLRLMIIALMFMEKKMKKWIPILASLVLASITSIAGAGQLAAVSIINQSTGERLPVWRHQGNNYVAGKPGERYAIEVRNKTGERILSVLSVDGVNALTGSTASQAQSGYVLGAWQPVEIKGWRKNMDEVAAFYFTQLSDSYAARTGRPDNVGVIGVALFREYVVPAPVVQPEYERMAPTAPIAPAPAASGIMSKSAESRAEKADTRIGTGHGERINSAVRSTDFQRASSQADEIISIRYDSYANLVARGIIPRGRDVYPAQPNPFPGGFVPDPGHYR</sequence>
<keyword evidence="1" id="KW-0472">Membrane</keyword>
<gene>
    <name evidence="2" type="ORF">DFR42_102406</name>
</gene>
<organism evidence="2 3">
    <name type="scientific">Undibacterium pigrum</name>
    <dbReference type="NCBI Taxonomy" id="401470"/>
    <lineage>
        <taxon>Bacteria</taxon>
        <taxon>Pseudomonadati</taxon>
        <taxon>Pseudomonadota</taxon>
        <taxon>Betaproteobacteria</taxon>
        <taxon>Burkholderiales</taxon>
        <taxon>Oxalobacteraceae</taxon>
        <taxon>Undibacterium</taxon>
    </lineage>
</organism>
<keyword evidence="1" id="KW-0812">Transmembrane</keyword>